<accession>A0A8S5QSF8</accession>
<name>A0A8S5QSF8_9CAUD</name>
<dbReference type="EMBL" id="BK015714">
    <property type="protein sequence ID" value="DAE21669.1"/>
    <property type="molecule type" value="Genomic_DNA"/>
</dbReference>
<organism evidence="1">
    <name type="scientific">Siphoviridae sp. ct4be24</name>
    <dbReference type="NCBI Taxonomy" id="2826289"/>
    <lineage>
        <taxon>Viruses</taxon>
        <taxon>Duplodnaviria</taxon>
        <taxon>Heunggongvirae</taxon>
        <taxon>Uroviricota</taxon>
        <taxon>Caudoviricetes</taxon>
    </lineage>
</organism>
<proteinExistence type="predicted"/>
<reference evidence="1" key="1">
    <citation type="journal article" date="2021" name="Proc. Natl. Acad. Sci. U.S.A.">
        <title>A Catalog of Tens of Thousands of Viruses from Human Metagenomes Reveals Hidden Associations with Chronic Diseases.</title>
        <authorList>
            <person name="Tisza M.J."/>
            <person name="Buck C.B."/>
        </authorList>
    </citation>
    <scope>NUCLEOTIDE SEQUENCE</scope>
    <source>
        <strain evidence="1">Ct4be24</strain>
    </source>
</reference>
<evidence type="ECO:0000313" key="1">
    <source>
        <dbReference type="EMBL" id="DAE21669.1"/>
    </source>
</evidence>
<protein>
    <submittedName>
        <fullName evidence="1">Uncharacterized protein</fullName>
    </submittedName>
</protein>
<sequence>MQNISIKGVCDCVDLDRNIKLTNGAVIVQKENNNVIGVYLVISFRDNKNKYGSDSTSTYCSLVNLDNGQLAFEERCSRATTERRVLRHLTRAGFSYPYNPNSHEQDSKFYNMRVQVYNNGNYKINLELGDEYIMYGR</sequence>